<dbReference type="Pfam" id="PF14478">
    <property type="entry name" value="DUF4430"/>
    <property type="match status" value="1"/>
</dbReference>
<dbReference type="Proteomes" id="UP000426246">
    <property type="component" value="Chromosome"/>
</dbReference>
<organism evidence="2 3">
    <name type="scientific">Paenibacillus psychroresistens</name>
    <dbReference type="NCBI Taxonomy" id="1778678"/>
    <lineage>
        <taxon>Bacteria</taxon>
        <taxon>Bacillati</taxon>
        <taxon>Bacillota</taxon>
        <taxon>Bacilli</taxon>
        <taxon>Bacillales</taxon>
        <taxon>Paenibacillaceae</taxon>
        <taxon>Paenibacillus</taxon>
    </lineage>
</organism>
<evidence type="ECO:0000313" key="2">
    <source>
        <dbReference type="EMBL" id="QGR00017.1"/>
    </source>
</evidence>
<dbReference type="PROSITE" id="PS51272">
    <property type="entry name" value="SLH"/>
    <property type="match status" value="3"/>
</dbReference>
<dbReference type="InterPro" id="IPR027954">
    <property type="entry name" value="Transcobalamin-like_C"/>
</dbReference>
<name>A0A6B8RY31_9BACL</name>
<dbReference type="PANTHER" id="PTHR43308:SF5">
    <property type="entry name" value="S-LAYER PROTEIN _ PEPTIDOGLYCAN ENDO-BETA-N-ACETYLGLUCOSAMINIDASE"/>
    <property type="match status" value="1"/>
</dbReference>
<proteinExistence type="predicted"/>
<dbReference type="InterPro" id="IPR008930">
    <property type="entry name" value="Terpenoid_cyclase/PrenylTrfase"/>
</dbReference>
<gene>
    <name evidence="2" type="ORF">EHS13_09220</name>
</gene>
<accession>A0A6B8RY31</accession>
<dbReference type="OrthoDB" id="411361at2"/>
<dbReference type="InterPro" id="IPR001119">
    <property type="entry name" value="SLH_dom"/>
</dbReference>
<feature type="domain" description="SLH" evidence="1">
    <location>
        <begin position="1239"/>
        <end position="1301"/>
    </location>
</feature>
<dbReference type="CDD" id="cd00688">
    <property type="entry name" value="ISOPREN_C2_like"/>
    <property type="match status" value="1"/>
</dbReference>
<evidence type="ECO:0000313" key="3">
    <source>
        <dbReference type="Proteomes" id="UP000426246"/>
    </source>
</evidence>
<feature type="domain" description="SLH" evidence="1">
    <location>
        <begin position="1179"/>
        <end position="1238"/>
    </location>
</feature>
<dbReference type="SUPFAM" id="SSF48239">
    <property type="entry name" value="Terpenoid cyclases/Protein prenyltransferases"/>
    <property type="match status" value="1"/>
</dbReference>
<dbReference type="InterPro" id="IPR051465">
    <property type="entry name" value="Cell_Envelope_Struct_Comp"/>
</dbReference>
<dbReference type="KEGG" id="ppsc:EHS13_09220"/>
<feature type="domain" description="SLH" evidence="1">
    <location>
        <begin position="1303"/>
        <end position="1361"/>
    </location>
</feature>
<protein>
    <submittedName>
        <fullName evidence="2">DUF4430 domain-containing protein</fullName>
    </submittedName>
</protein>
<evidence type="ECO:0000259" key="1">
    <source>
        <dbReference type="PROSITE" id="PS51272"/>
    </source>
</evidence>
<dbReference type="Gene3D" id="2.170.130.30">
    <property type="match status" value="1"/>
</dbReference>
<dbReference type="EMBL" id="CP034235">
    <property type="protein sequence ID" value="QGR00017.1"/>
    <property type="molecule type" value="Genomic_DNA"/>
</dbReference>
<dbReference type="Gene3D" id="1.50.10.20">
    <property type="match status" value="1"/>
</dbReference>
<dbReference type="Pfam" id="PF00395">
    <property type="entry name" value="SLH"/>
    <property type="match status" value="3"/>
</dbReference>
<reference evidence="3" key="1">
    <citation type="submission" date="2018-11" db="EMBL/GenBank/DDBJ databases">
        <title>Complete genome sequence of Paenibacillus sp. ML311-T8.</title>
        <authorList>
            <person name="Nam Y.-D."/>
            <person name="Kang J."/>
            <person name="Chung W.-H."/>
            <person name="Park Y.S."/>
        </authorList>
    </citation>
    <scope>NUCLEOTIDE SEQUENCE [LARGE SCALE GENOMIC DNA]</scope>
    <source>
        <strain evidence="3">ML311-T8</strain>
    </source>
</reference>
<dbReference type="PANTHER" id="PTHR43308">
    <property type="entry name" value="OUTER MEMBRANE PROTEIN ALPHA-RELATED"/>
    <property type="match status" value="1"/>
</dbReference>
<sequence>MEYKLDSADYVIYNAAVFNAIDLSDNHTLLVRIPADENTGTPAGLAATLFFTPTPGAPAAPNVTMNDMTNIVTGLTAAMEYKLDSADYVRYNAAIFNGIDLSGSHTLLVRIPANENTGASPGLAAALIFTPTPEAPAEPNVTLNDIKNIVTGLTTVMEYKLDNADYVMYNAAVFNAIDLRDSHTLLVRISANENTGAPAGLAVTLTFTPTPDPPAAPILKLNDITNIVTGLTTAMEYKLDKADYVVYNAAVFNAIDLSDNHTLLVRIPADENTGVPAGIAASLIFNPTPGAPAAPNVTINDLTNVVAGLTTSMEYKLDSAAFVIYDEAVFNTIDLNGRHTILVRIPADENTGAPAGLSAILTFTEIPVAPAAPNVTLNDLTNVVTGLTITMEYKLDSADYVMYNAALFNTIDLSDNHTLLVRIPADENTGAPAGLNATLIFTPTPIAPAAPNVTLNDITNIVTGITTEMEYKLDSADYVIYNAAVFNSIDLSGSHTMLVRIPANENTGAPAGHEATLIFRPTPAGPIATPSPVAPLAPNVTLNDITNIVTGLTTAMEYKLDSAAYIIYNAAVFNALDLSGSHTLLVRVPANENTGTPAGLATTLIFTPVKPEEPTQPDLSKDIVVSLPNTYQPKVDIPLDDRNYVIPITTADSNKEITVEIPTDKLSKVSVNLPLNSNLPKLEAAKGEVSIVIPKGTRALSGDTSAVELLSSTAFSDTELKDKLSTIMPNGKKLDSIIKAFSMGGNARVEFSQFVLLTFTGMRGKDAAFIQNGSPYAIQKYPGDLEGVNSGKDEYAFENGNDLIVKTKHFTDYIAYNSSEAAETPPDNGGGTAPTPNMNVTLSVDKVTIKKGFVVSPTTVELETGDTAWSVLKRVLDSRGIAYRSQWYDGFGSIYVQSIAGDGEFDNGSGSGWMYNVNGVYPNYGSSDYVLMAGDSLQWRYTISLGEDLGVPLPSNGEAPTTPASNVKSPVFEVPKDIQTEYTLDITKELKNTNQITFNIPKGNSKVFLDLKDVTVDIPRITATKGDISVTIDKGTQLKAGDPKLEYISTIDPSDTTILNLIKGSLSTNTKLAHINNAFNMGSTTKSTLFNKPLTLIIKGGKGQLPGYLENNQFTPIQIYETEEAGQLATEGNEKITYAFVKDNELIIKTNHFTSFVSYTTTTTTTKAEADSVKPIDLKQLYSDSDAISSWAFEPIRAATQNGLIQGSNGKFNPQATITRAEFTKILVSVTGLDIKGDKAISFTDVTQADWFFPYVNAAYSKGFITGFNNEFNPNDKITREQMAVTIIRALGIQPAKLASEMKDREKVSAWAKAEVETIVAAALMQGSDNLFNPQGIVTREMAAVVAAKAYDYKIQQQVPDKNLGNATANKDVKNYIEQTAAFMQKAITNPIISSIGGEWTILSLARSEVKVPDAFYAKYYANVESTLKEKLGKLHNVKYTEYDRVILALTSLGKDIDHAAGYNLREPLADFDTLIRQGINGPIFALIALDSKHYEIPIVKEVKTQTTREMLIDFILKREINGGGWALGVNAAEADPDITAMAIQGLVPYYTTNSAVKAAVDRGVDWLSKVQELDGGYASLGAVNSESIAQVIVALTSLGIDPHTDPRFIKNGHSPIDVLLSFAAADGGFYHVMQGGIDNGGAKPGEVDFMATDQAMYALVAYDRFVHGLTRLYDMTDV</sequence>
<keyword evidence="3" id="KW-1185">Reference proteome</keyword>